<dbReference type="OrthoDB" id="1427740at2"/>
<organism evidence="1 2">
    <name type="scientific">Pseudozobellia thermophila</name>
    <dbReference type="NCBI Taxonomy" id="192903"/>
    <lineage>
        <taxon>Bacteria</taxon>
        <taxon>Pseudomonadati</taxon>
        <taxon>Bacteroidota</taxon>
        <taxon>Flavobacteriia</taxon>
        <taxon>Flavobacteriales</taxon>
        <taxon>Flavobacteriaceae</taxon>
        <taxon>Pseudozobellia</taxon>
    </lineage>
</organism>
<keyword evidence="2" id="KW-1185">Reference proteome</keyword>
<accession>A0A1M6HS15</accession>
<protein>
    <submittedName>
        <fullName evidence="1">Uncharacterized protein</fullName>
    </submittedName>
</protein>
<name>A0A1M6HS15_9FLAO</name>
<dbReference type="EMBL" id="FQYU01000003">
    <property type="protein sequence ID" value="SHJ25001.1"/>
    <property type="molecule type" value="Genomic_DNA"/>
</dbReference>
<evidence type="ECO:0000313" key="2">
    <source>
        <dbReference type="Proteomes" id="UP000184543"/>
    </source>
</evidence>
<reference evidence="2" key="1">
    <citation type="submission" date="2016-11" db="EMBL/GenBank/DDBJ databases">
        <authorList>
            <person name="Varghese N."/>
            <person name="Submissions S."/>
        </authorList>
    </citation>
    <scope>NUCLEOTIDE SEQUENCE [LARGE SCALE GENOMIC DNA]</scope>
    <source>
        <strain evidence="2">DSM 19858</strain>
    </source>
</reference>
<dbReference type="RefSeq" id="WP_072993281.1">
    <property type="nucleotide sequence ID" value="NZ_FQYU01000003.1"/>
</dbReference>
<dbReference type="AlphaFoldDB" id="A0A1M6HS15"/>
<dbReference type="Proteomes" id="UP000184543">
    <property type="component" value="Unassembled WGS sequence"/>
</dbReference>
<evidence type="ECO:0000313" key="1">
    <source>
        <dbReference type="EMBL" id="SHJ25001.1"/>
    </source>
</evidence>
<dbReference type="STRING" id="192903.SAMN04488513_103156"/>
<sequence>MKQLPYIPIFLFCLGLFTSFRPDPSCEYANSNIGYVKTEIEKALSMTDLQLARFHTYKAINAIEKSKKELKNCGCEYAIENINEGTEHLKLATKTSNLASTAIFLKKALNEASETIGALKNHDKHVSPYGNDVLVLNTVNLKDKKAHQTYTPYREKALKQKVDSALVAYRKSLEHVISTVDCREAKAYADRIYEDCEQQLLKPHLSEGRKYYNLRTKEITAEALEMLGECGR</sequence>
<gene>
    <name evidence="1" type="ORF">SAMN04488513_103156</name>
</gene>
<proteinExistence type="predicted"/>